<gene>
    <name evidence="3" type="ORF">PPNO1_LOCUS7000</name>
</gene>
<evidence type="ECO:0000313" key="4">
    <source>
        <dbReference type="Proteomes" id="UP000838763"/>
    </source>
</evidence>
<keyword evidence="2" id="KW-1133">Transmembrane helix</keyword>
<evidence type="ECO:0000256" key="1">
    <source>
        <dbReference type="SAM" id="MobiDB-lite"/>
    </source>
</evidence>
<name>A0A9P1H5Z1_9PEZI</name>
<keyword evidence="2" id="KW-0812">Transmembrane</keyword>
<dbReference type="Proteomes" id="UP000838763">
    <property type="component" value="Unassembled WGS sequence"/>
</dbReference>
<dbReference type="EMBL" id="CALLCH030000016">
    <property type="protein sequence ID" value="CAI4217387.1"/>
    <property type="molecule type" value="Genomic_DNA"/>
</dbReference>
<proteinExistence type="predicted"/>
<dbReference type="AlphaFoldDB" id="A0A9P1H5Z1"/>
<feature type="compositionally biased region" description="Acidic residues" evidence="1">
    <location>
        <begin position="181"/>
        <end position="200"/>
    </location>
</feature>
<dbReference type="PROSITE" id="PS51257">
    <property type="entry name" value="PROKAR_LIPOPROTEIN"/>
    <property type="match status" value="1"/>
</dbReference>
<accession>A0A9P1H5Z1</accession>
<sequence>MSRLIIFGGLVLVCSCLAALAIVTFIKAQNLSLPLSPLTTFLPIILPILFPLVLLSNRTFKSPSSTRFFARATPTSFNSCSAYSPTPTSSSSPVALASTPTVGIRRADCCGRTPCEVAAADLGIVVTLAVFQVIAMYLSGRVSPAAWLPFVGGRTQGREHAAENDRRSIMDTPAVRAISDVEAEQDTEDQTEDAPEGDVNEDFRGYGHDCSTDFELWAKPALAYSRETREKIQVVRQVIKGVAGKQDP</sequence>
<evidence type="ECO:0000256" key="2">
    <source>
        <dbReference type="SAM" id="Phobius"/>
    </source>
</evidence>
<evidence type="ECO:0000313" key="3">
    <source>
        <dbReference type="EMBL" id="CAI4217387.1"/>
    </source>
</evidence>
<keyword evidence="2" id="KW-0472">Membrane</keyword>
<comment type="caution">
    <text evidence="3">The sequence shown here is derived from an EMBL/GenBank/DDBJ whole genome shotgun (WGS) entry which is preliminary data.</text>
</comment>
<protein>
    <submittedName>
        <fullName evidence="3">Uncharacterized protein</fullName>
    </submittedName>
</protein>
<feature type="region of interest" description="Disordered" evidence="1">
    <location>
        <begin position="180"/>
        <end position="204"/>
    </location>
</feature>
<keyword evidence="4" id="KW-1185">Reference proteome</keyword>
<reference evidence="3" key="1">
    <citation type="submission" date="2022-11" db="EMBL/GenBank/DDBJ databases">
        <authorList>
            <person name="Scott C."/>
            <person name="Bruce N."/>
        </authorList>
    </citation>
    <scope>NUCLEOTIDE SEQUENCE</scope>
</reference>
<organism evidence="3 4">
    <name type="scientific">Parascedosporium putredinis</name>
    <dbReference type="NCBI Taxonomy" id="1442378"/>
    <lineage>
        <taxon>Eukaryota</taxon>
        <taxon>Fungi</taxon>
        <taxon>Dikarya</taxon>
        <taxon>Ascomycota</taxon>
        <taxon>Pezizomycotina</taxon>
        <taxon>Sordariomycetes</taxon>
        <taxon>Hypocreomycetidae</taxon>
        <taxon>Microascales</taxon>
        <taxon>Microascaceae</taxon>
        <taxon>Parascedosporium</taxon>
    </lineage>
</organism>
<feature type="transmembrane region" description="Helical" evidence="2">
    <location>
        <begin position="38"/>
        <end position="57"/>
    </location>
</feature>